<feature type="repeat" description="Solcar" evidence="6">
    <location>
        <begin position="520"/>
        <end position="602"/>
    </location>
</feature>
<feature type="repeat" description="Solcar" evidence="6">
    <location>
        <begin position="426"/>
        <end position="512"/>
    </location>
</feature>
<dbReference type="InterPro" id="IPR018108">
    <property type="entry name" value="MCP_transmembrane"/>
</dbReference>
<dbReference type="PRINTS" id="PR00926">
    <property type="entry name" value="MITOCARRIER"/>
</dbReference>
<reference evidence="9" key="2">
    <citation type="submission" date="2024-04" db="EMBL/GenBank/DDBJ databases">
        <authorList>
            <person name="Chen Y."/>
            <person name="Shah S."/>
            <person name="Dougan E. K."/>
            <person name="Thang M."/>
            <person name="Chan C."/>
        </authorList>
    </citation>
    <scope>NUCLEOTIDE SEQUENCE [LARGE SCALE GENOMIC DNA]</scope>
</reference>
<dbReference type="InterPro" id="IPR002067">
    <property type="entry name" value="MCP"/>
</dbReference>
<evidence type="ECO:0000256" key="1">
    <source>
        <dbReference type="ARBA" id="ARBA00004141"/>
    </source>
</evidence>
<feature type="compositionally biased region" description="Low complexity" evidence="7">
    <location>
        <begin position="817"/>
        <end position="828"/>
    </location>
</feature>
<keyword evidence="5 6" id="KW-0472">Membrane</keyword>
<dbReference type="EMBL" id="CAMXCT020001580">
    <property type="protein sequence ID" value="CAL1144715.1"/>
    <property type="molecule type" value="Genomic_DNA"/>
</dbReference>
<dbReference type="Proteomes" id="UP001152797">
    <property type="component" value="Unassembled WGS sequence"/>
</dbReference>
<dbReference type="AlphaFoldDB" id="A0A9P1FYH5"/>
<evidence type="ECO:0000256" key="3">
    <source>
        <dbReference type="ARBA" id="ARBA00022692"/>
    </source>
</evidence>
<evidence type="ECO:0000256" key="4">
    <source>
        <dbReference type="ARBA" id="ARBA00022737"/>
    </source>
</evidence>
<proteinExistence type="predicted"/>
<dbReference type="InterPro" id="IPR023395">
    <property type="entry name" value="MCP_dom_sf"/>
</dbReference>
<comment type="caution">
    <text evidence="8">The sequence shown here is derived from an EMBL/GenBank/DDBJ whole genome shotgun (WGS) entry which is preliminary data.</text>
</comment>
<protein>
    <submittedName>
        <fullName evidence="8">Uncharacterized protein</fullName>
    </submittedName>
</protein>
<reference evidence="8" key="1">
    <citation type="submission" date="2022-10" db="EMBL/GenBank/DDBJ databases">
        <authorList>
            <person name="Chen Y."/>
            <person name="Dougan E. K."/>
            <person name="Chan C."/>
            <person name="Rhodes N."/>
            <person name="Thang M."/>
        </authorList>
    </citation>
    <scope>NUCLEOTIDE SEQUENCE</scope>
</reference>
<keyword evidence="2" id="KW-0813">Transport</keyword>
<sequence>MDQSRICDLVPPESEHRWKHGERPADGWKLLDKALLSMRRGERCSIQCTDERLREGATVAVPEGQDSWLLNVELHDFIETSDVSFEKDGSVVKRSVHGRDVYAKCQALGTCQLHLDGVHDGREAVTAVTAVTATLGCGELCDALEAVVLQMREHEVAEVTADAELCDWTTGTTGQSSNFKLEVQKYEPGDWERAASDDDKLQVLMRRKDEAVKLLKMGRWRLAAYHFHDVHQLLGYIDDFRGLSSGQERARRVQELKEACLLNRALCLIKVQRFGSALRCCDALLGDALLTSLSRKAKARLRRAQANLGLDDCAEALRDCHRLGDTEVAVEAKRLENEVRRRQKVLDKEAKNLYDKTEEHELVAARESDNRRNVTESTDDKMDAIRAFPSMVTAERAIGTELPRGPEVALKRKLSVSRASSPVIKDASLAMAISGGFSGCVAKTCVAPLSRTVIQMQLHSLHQDTGNMFTTMRGIWREGGLPAFWRGNMATLWHRAVVNCVNFPINELCKSHVHGCSDNVRSMISAFGGSFAGVCVGHPIDVVKTRLSAAKRFGYSGILKTVSKIHMEEGLGAFFAGFRITVVTVVPNVACCFYLRDLFKQSPIPSVVSSRLGGWVNDGAVAGGAAGGVAAALFYPVDALKRQQQMGLAVSFLSNNGALSVPLLRSWQGLLLCYRGLLPELIKAGAYQQAWQKLKPDQAPPDGRILPLTYRVQPLPAGTNKEILLAWASTYDWNIKPLRPVGAKQWLICSDSPPPPLLMFNSQPLLAQQVINKPPALSSAIAAGPRPRAPIKQDKSNSQAAIFKSGDPHLDPWSQKPVTPATVSTAPPGQTTSKMSA</sequence>
<evidence type="ECO:0000313" key="8">
    <source>
        <dbReference type="EMBL" id="CAI3991340.1"/>
    </source>
</evidence>
<comment type="subcellular location">
    <subcellularLocation>
        <location evidence="1">Membrane</location>
        <topology evidence="1">Multi-pass membrane protein</topology>
    </subcellularLocation>
</comment>
<gene>
    <name evidence="8" type="ORF">C1SCF055_LOCUS18258</name>
</gene>
<evidence type="ECO:0000313" key="9">
    <source>
        <dbReference type="EMBL" id="CAL1144715.1"/>
    </source>
</evidence>
<dbReference type="InterPro" id="IPR011990">
    <property type="entry name" value="TPR-like_helical_dom_sf"/>
</dbReference>
<evidence type="ECO:0000256" key="2">
    <source>
        <dbReference type="ARBA" id="ARBA00022448"/>
    </source>
</evidence>
<dbReference type="PANTHER" id="PTHR24089">
    <property type="entry name" value="SOLUTE CARRIER FAMILY 25"/>
    <property type="match status" value="1"/>
</dbReference>
<keyword evidence="10" id="KW-1185">Reference proteome</keyword>
<dbReference type="GO" id="GO:0055085">
    <property type="term" value="P:transmembrane transport"/>
    <property type="evidence" value="ECO:0007669"/>
    <property type="project" value="InterPro"/>
</dbReference>
<dbReference type="Gene3D" id="1.25.40.10">
    <property type="entry name" value="Tetratricopeptide repeat domain"/>
    <property type="match status" value="1"/>
</dbReference>
<evidence type="ECO:0000256" key="5">
    <source>
        <dbReference type="ARBA" id="ARBA00023136"/>
    </source>
</evidence>
<keyword evidence="3 6" id="KW-0812">Transmembrane</keyword>
<keyword evidence="4" id="KW-0677">Repeat</keyword>
<evidence type="ECO:0000256" key="7">
    <source>
        <dbReference type="SAM" id="MobiDB-lite"/>
    </source>
</evidence>
<organism evidence="8">
    <name type="scientific">Cladocopium goreaui</name>
    <dbReference type="NCBI Taxonomy" id="2562237"/>
    <lineage>
        <taxon>Eukaryota</taxon>
        <taxon>Sar</taxon>
        <taxon>Alveolata</taxon>
        <taxon>Dinophyceae</taxon>
        <taxon>Suessiales</taxon>
        <taxon>Symbiodiniaceae</taxon>
        <taxon>Cladocopium</taxon>
    </lineage>
</organism>
<evidence type="ECO:0000313" key="10">
    <source>
        <dbReference type="Proteomes" id="UP001152797"/>
    </source>
</evidence>
<dbReference type="SUPFAM" id="SSF48452">
    <property type="entry name" value="TPR-like"/>
    <property type="match status" value="1"/>
</dbReference>
<feature type="region of interest" description="Disordered" evidence="7">
    <location>
        <begin position="779"/>
        <end position="837"/>
    </location>
</feature>
<dbReference type="EMBL" id="CAMXCT010001580">
    <property type="protein sequence ID" value="CAI3991340.1"/>
    <property type="molecule type" value="Genomic_DNA"/>
</dbReference>
<dbReference type="SUPFAM" id="SSF103506">
    <property type="entry name" value="Mitochondrial carrier"/>
    <property type="match status" value="1"/>
</dbReference>
<name>A0A9P1FYH5_9DINO</name>
<dbReference type="Gene3D" id="1.50.40.10">
    <property type="entry name" value="Mitochondrial carrier domain"/>
    <property type="match status" value="1"/>
</dbReference>
<accession>A0A9P1FYH5</accession>
<dbReference type="Pfam" id="PF00153">
    <property type="entry name" value="Mito_carr"/>
    <property type="match status" value="2"/>
</dbReference>
<dbReference type="EMBL" id="CAMXCT030001580">
    <property type="protein sequence ID" value="CAL4778652.1"/>
    <property type="molecule type" value="Genomic_DNA"/>
</dbReference>
<dbReference type="OrthoDB" id="276989at2759"/>
<evidence type="ECO:0000256" key="6">
    <source>
        <dbReference type="PROSITE-ProRule" id="PRU00282"/>
    </source>
</evidence>
<dbReference type="PROSITE" id="PS50920">
    <property type="entry name" value="SOLCAR"/>
    <property type="match status" value="2"/>
</dbReference>
<dbReference type="GO" id="GO:0016020">
    <property type="term" value="C:membrane"/>
    <property type="evidence" value="ECO:0007669"/>
    <property type="project" value="UniProtKB-SubCell"/>
</dbReference>